<dbReference type="Gene3D" id="1.20.140.40">
    <property type="entry name" value="Invertase/pectin methylesterase inhibitor family protein"/>
    <property type="match status" value="1"/>
</dbReference>
<evidence type="ECO:0000256" key="3">
    <source>
        <dbReference type="ARBA" id="ARBA00038471"/>
    </source>
</evidence>
<dbReference type="SMR" id="A0A3B6T7S8"/>
<name>A0A3B6T7S8_WHEAT</name>
<evidence type="ECO:0000256" key="4">
    <source>
        <dbReference type="SAM" id="SignalP"/>
    </source>
</evidence>
<dbReference type="InterPro" id="IPR035513">
    <property type="entry name" value="Invertase/methylesterase_inhib"/>
</dbReference>
<dbReference type="Gramene" id="TraesCLE_scaffold_048435_01G000400.1">
    <property type="protein sequence ID" value="TraesCLE_scaffold_048435_01G000400.1"/>
    <property type="gene ID" value="TraesCLE_scaffold_048435_01G000400"/>
</dbReference>
<dbReference type="InterPro" id="IPR006501">
    <property type="entry name" value="Pectinesterase_inhib_dom"/>
</dbReference>
<dbReference type="NCBIfam" id="TIGR01614">
    <property type="entry name" value="PME_inhib"/>
    <property type="match status" value="1"/>
</dbReference>
<dbReference type="Gramene" id="TraesRN7D0100058600.1">
    <property type="protein sequence ID" value="TraesRN7D0100058600.1"/>
    <property type="gene ID" value="TraesRN7D0100058600"/>
</dbReference>
<dbReference type="PANTHER" id="PTHR35357:SF8">
    <property type="entry name" value="OS01G0111000 PROTEIN"/>
    <property type="match status" value="1"/>
</dbReference>
<organism evidence="6">
    <name type="scientific">Triticum aestivum</name>
    <name type="common">Wheat</name>
    <dbReference type="NCBI Taxonomy" id="4565"/>
    <lineage>
        <taxon>Eukaryota</taxon>
        <taxon>Viridiplantae</taxon>
        <taxon>Streptophyta</taxon>
        <taxon>Embryophyta</taxon>
        <taxon>Tracheophyta</taxon>
        <taxon>Spermatophyta</taxon>
        <taxon>Magnoliopsida</taxon>
        <taxon>Liliopsida</taxon>
        <taxon>Poales</taxon>
        <taxon>Poaceae</taxon>
        <taxon>BOP clade</taxon>
        <taxon>Pooideae</taxon>
        <taxon>Triticodae</taxon>
        <taxon>Triticeae</taxon>
        <taxon>Triticinae</taxon>
        <taxon>Triticum</taxon>
    </lineage>
</organism>
<evidence type="ECO:0000313" key="6">
    <source>
        <dbReference type="EnsemblPlants" id="TraesCS7D02G026200.1.cds1"/>
    </source>
</evidence>
<dbReference type="Gramene" id="TraesWEE_scaffold_003145_01G000700.1">
    <property type="protein sequence ID" value="TraesWEE_scaffold_003145_01G000700.1"/>
    <property type="gene ID" value="TraesWEE_scaffold_003145_01G000700"/>
</dbReference>
<protein>
    <recommendedName>
        <fullName evidence="5">Pectinesterase inhibitor domain-containing protein</fullName>
    </recommendedName>
</protein>
<reference evidence="6" key="1">
    <citation type="submission" date="2018-08" db="EMBL/GenBank/DDBJ databases">
        <authorList>
            <person name="Rossello M."/>
        </authorList>
    </citation>
    <scope>NUCLEOTIDE SEQUENCE [LARGE SCALE GENOMIC DNA]</scope>
    <source>
        <strain evidence="6">cv. Chinese Spring</strain>
    </source>
</reference>
<comment type="similarity">
    <text evidence="3">Belongs to the PMEI family.</text>
</comment>
<dbReference type="Gramene" id="TraesPARA_EIv1.0_2508690.1">
    <property type="protein sequence ID" value="TraesPARA_EIv1.0_2508690.1.CDS1"/>
    <property type="gene ID" value="TraesPARA_EIv1.0_2508690"/>
</dbReference>
<dbReference type="GO" id="GO:0009505">
    <property type="term" value="C:plant-type cell wall"/>
    <property type="evidence" value="ECO:0000318"/>
    <property type="project" value="GO_Central"/>
</dbReference>
<feature type="domain" description="Pectinesterase inhibitor" evidence="5">
    <location>
        <begin position="41"/>
        <end position="178"/>
    </location>
</feature>
<evidence type="ECO:0000259" key="5">
    <source>
        <dbReference type="Pfam" id="PF04043"/>
    </source>
</evidence>
<dbReference type="Gramene" id="TraesNOR7D03G04326790.1">
    <property type="protein sequence ID" value="TraesNOR7D03G04326790.1.CDS1"/>
    <property type="gene ID" value="TraesNOR7D03G04326790"/>
</dbReference>
<dbReference type="Gramene" id="TraesCS7D03G0059800.1">
    <property type="protein sequence ID" value="TraesCS7D03G0059800.1.CDS1"/>
    <property type="gene ID" value="TraesCS7D03G0059800"/>
</dbReference>
<dbReference type="GO" id="GO:0009827">
    <property type="term" value="P:plant-type cell wall modification"/>
    <property type="evidence" value="ECO:0000318"/>
    <property type="project" value="GO_Central"/>
</dbReference>
<evidence type="ECO:0000313" key="7">
    <source>
        <dbReference type="Proteomes" id="UP000019116"/>
    </source>
</evidence>
<dbReference type="Gramene" id="TraesROB_scaffold_005479_01G000100.1">
    <property type="protein sequence ID" value="TraesROB_scaffold_005479_01G000100.1"/>
    <property type="gene ID" value="TraesROB_scaffold_005479_01G000100"/>
</dbReference>
<evidence type="ECO:0000256" key="2">
    <source>
        <dbReference type="ARBA" id="ARBA00023157"/>
    </source>
</evidence>
<dbReference type="Pfam" id="PF04043">
    <property type="entry name" value="PMEI"/>
    <property type="match status" value="1"/>
</dbReference>
<reference evidence="6" key="2">
    <citation type="submission" date="2018-10" db="UniProtKB">
        <authorList>
            <consortium name="EnsemblPlants"/>
        </authorList>
    </citation>
    <scope>IDENTIFICATION</scope>
</reference>
<evidence type="ECO:0000256" key="1">
    <source>
        <dbReference type="ARBA" id="ARBA00022729"/>
    </source>
</evidence>
<keyword evidence="2" id="KW-1015">Disulfide bond</keyword>
<dbReference type="Gramene" id="TraesCAD_scaffold_004665_01G000500.1">
    <property type="protein sequence ID" value="TraesCAD_scaffold_004665_01G000500.1"/>
    <property type="gene ID" value="TraesCAD_scaffold_004665_01G000500"/>
</dbReference>
<dbReference type="AlphaFoldDB" id="A0A3B6T7S8"/>
<feature type="chain" id="PRO_5043181029" description="Pectinesterase inhibitor domain-containing protein" evidence="4">
    <location>
        <begin position="25"/>
        <end position="211"/>
    </location>
</feature>
<accession>A0A3B6T7S8</accession>
<feature type="signal peptide" evidence="4">
    <location>
        <begin position="1"/>
        <end position="24"/>
    </location>
</feature>
<keyword evidence="7" id="KW-1185">Reference proteome</keyword>
<keyword evidence="1 4" id="KW-0732">Signal</keyword>
<sequence length="211" mass="23266">MATSHMTTIIFSTIVIMLISSAIAAKSSGDIGGKPKPTPFVLEACKSASDNSRRYNYVSQEFCIFTLQSDNRSADAKNHRDLALIPVDILKGRVVTAGGNIKEVLHNTKNITSSMARHLRICELGYDATRSMLNLCGAFMRNYQGDNMSEYNDGPHSSELPVCVDQVNKVSDYCAFALFDMPGVEVLIEENDELQKLIDLSMALLSPYRDS</sequence>
<dbReference type="EnsemblPlants" id="TraesCS7D02G026200.1">
    <property type="protein sequence ID" value="TraesCS7D02G026200.1.cds1"/>
    <property type="gene ID" value="TraesCS7D02G026200"/>
</dbReference>
<dbReference type="Gramene" id="TraesSYM7D03G04331780.1">
    <property type="protein sequence ID" value="TraesSYM7D03G04331780.1.CDS1"/>
    <property type="gene ID" value="TraesSYM7D03G04331780"/>
</dbReference>
<dbReference type="Gramene" id="TraesCS7D02G026200.1">
    <property type="protein sequence ID" value="TraesCS7D02G026200.1.cds1"/>
    <property type="gene ID" value="TraesCS7D02G026200"/>
</dbReference>
<dbReference type="PANTHER" id="PTHR35357">
    <property type="entry name" value="OS02G0537100 PROTEIN"/>
    <property type="match status" value="1"/>
</dbReference>
<dbReference type="GO" id="GO:0004857">
    <property type="term" value="F:enzyme inhibitor activity"/>
    <property type="evidence" value="ECO:0000318"/>
    <property type="project" value="GO_Central"/>
</dbReference>
<dbReference type="Proteomes" id="UP000019116">
    <property type="component" value="Chromosome 7D"/>
</dbReference>
<proteinExistence type="inferred from homology"/>
<dbReference type="SUPFAM" id="SSF101148">
    <property type="entry name" value="Plant invertase/pectin methylesterase inhibitor"/>
    <property type="match status" value="1"/>
</dbReference>